<accession>M1E057</accession>
<feature type="region of interest" description="Disordered" evidence="1">
    <location>
        <begin position="1"/>
        <end position="31"/>
    </location>
</feature>
<organism evidence="2 3">
    <name type="scientific">Solanum tuberosum</name>
    <name type="common">Potato</name>
    <dbReference type="NCBI Taxonomy" id="4113"/>
    <lineage>
        <taxon>Eukaryota</taxon>
        <taxon>Viridiplantae</taxon>
        <taxon>Streptophyta</taxon>
        <taxon>Embryophyta</taxon>
        <taxon>Tracheophyta</taxon>
        <taxon>Spermatophyta</taxon>
        <taxon>Magnoliopsida</taxon>
        <taxon>eudicotyledons</taxon>
        <taxon>Gunneridae</taxon>
        <taxon>Pentapetalae</taxon>
        <taxon>asterids</taxon>
        <taxon>lamiids</taxon>
        <taxon>Solanales</taxon>
        <taxon>Solanaceae</taxon>
        <taxon>Solanoideae</taxon>
        <taxon>Solaneae</taxon>
        <taxon>Solanum</taxon>
    </lineage>
</organism>
<dbReference type="HOGENOM" id="CLU_2445140_0_0_1"/>
<dbReference type="InParanoid" id="M1E057"/>
<keyword evidence="3" id="KW-1185">Reference proteome</keyword>
<name>M1E057_SOLTU</name>
<protein>
    <submittedName>
        <fullName evidence="2">Uncharacterized protein</fullName>
    </submittedName>
</protein>
<reference evidence="3" key="1">
    <citation type="journal article" date="2011" name="Nature">
        <title>Genome sequence and analysis of the tuber crop potato.</title>
        <authorList>
            <consortium name="The Potato Genome Sequencing Consortium"/>
        </authorList>
    </citation>
    <scope>NUCLEOTIDE SEQUENCE [LARGE SCALE GENOMIC DNA]</scope>
    <source>
        <strain evidence="3">cv. DM1-3 516 R44</strain>
    </source>
</reference>
<sequence length="90" mass="10077">MTRQGCQTSQNETETFAESSKKVGDERRRMVTRQLSRRSDYMSVIGSNSTHNRGHMNDVGNLNEVNMEDLGSAGAIFLPLTMGNDIFHVI</sequence>
<dbReference type="Gramene" id="PGSC0003DMT400097222">
    <property type="protein sequence ID" value="PGSC0003DMT400097222"/>
    <property type="gene ID" value="PGSC0003DMG400046793"/>
</dbReference>
<reference evidence="2" key="2">
    <citation type="submission" date="2015-06" db="UniProtKB">
        <authorList>
            <consortium name="EnsemblPlants"/>
        </authorList>
    </citation>
    <scope>IDENTIFICATION</scope>
    <source>
        <strain evidence="2">DM1-3 516 R44</strain>
    </source>
</reference>
<evidence type="ECO:0000313" key="2">
    <source>
        <dbReference type="EnsemblPlants" id="PGSC0003DMT400097222"/>
    </source>
</evidence>
<feature type="compositionally biased region" description="Basic and acidic residues" evidence="1">
    <location>
        <begin position="19"/>
        <end position="29"/>
    </location>
</feature>
<dbReference type="AlphaFoldDB" id="M1E057"/>
<evidence type="ECO:0000256" key="1">
    <source>
        <dbReference type="SAM" id="MobiDB-lite"/>
    </source>
</evidence>
<proteinExistence type="predicted"/>
<dbReference type="PaxDb" id="4113-PGSC0003DMT400097222"/>
<dbReference type="EnsemblPlants" id="PGSC0003DMT400097222">
    <property type="protein sequence ID" value="PGSC0003DMT400097222"/>
    <property type="gene ID" value="PGSC0003DMG400046793"/>
</dbReference>
<feature type="compositionally biased region" description="Polar residues" evidence="1">
    <location>
        <begin position="1"/>
        <end position="18"/>
    </location>
</feature>
<dbReference type="Proteomes" id="UP000011115">
    <property type="component" value="Unassembled WGS sequence"/>
</dbReference>
<evidence type="ECO:0000313" key="3">
    <source>
        <dbReference type="Proteomes" id="UP000011115"/>
    </source>
</evidence>